<organism evidence="1 2">
    <name type="scientific">Megasphaera vaginalis</name>
    <name type="common">ex Srinivasan et al. 2021</name>
    <dbReference type="NCBI Taxonomy" id="1111454"/>
    <lineage>
        <taxon>Bacteria</taxon>
        <taxon>Bacillati</taxon>
        <taxon>Bacillota</taxon>
        <taxon>Negativicutes</taxon>
        <taxon>Veillonellales</taxon>
        <taxon>Veillonellaceae</taxon>
        <taxon>Megasphaera</taxon>
    </lineage>
</organism>
<dbReference type="PANTHER" id="PTHR43235:SF1">
    <property type="entry name" value="GLUTAMINE AMIDOTRANSFERASE PB2B2.05-RELATED"/>
    <property type="match status" value="1"/>
</dbReference>
<name>U7UHA2_9FIRM</name>
<dbReference type="Pfam" id="PF07722">
    <property type="entry name" value="Peptidase_C26"/>
    <property type="match status" value="1"/>
</dbReference>
<dbReference type="PATRIC" id="fig|1111454.3.peg.1444"/>
<accession>U7UHA2</accession>
<dbReference type="AlphaFoldDB" id="U7UHA2"/>
<dbReference type="CDD" id="cd01745">
    <property type="entry name" value="GATase1_2"/>
    <property type="match status" value="1"/>
</dbReference>
<proteinExistence type="predicted"/>
<evidence type="ECO:0000313" key="2">
    <source>
        <dbReference type="Proteomes" id="UP000017090"/>
    </source>
</evidence>
<dbReference type="PANTHER" id="PTHR43235">
    <property type="entry name" value="GLUTAMINE AMIDOTRANSFERASE PB2B2.05-RELATED"/>
    <property type="match status" value="1"/>
</dbReference>
<dbReference type="GO" id="GO:0005829">
    <property type="term" value="C:cytosol"/>
    <property type="evidence" value="ECO:0007669"/>
    <property type="project" value="TreeGrafter"/>
</dbReference>
<sequence>MVESFKNHAIFLAERTDIEMTRPIIGVSGSCWADTYGNRLSYADEAYLQALTDNGATPIILPYTMNGEAAVGAMSHIDGLLLTGGHDLYPLNYGEEPLPKIGALWPERDQFDLLLLRTAEEHALPIMGICRGMQVINVCYGGTLWQDLSYDESCCLKHDQDDKENPALPLHTITIEADSRLAKIIKKTEWITNSRHHQAVKTVGNRLRAVAKTKDGIIEALEGIDFPYLAAYQFHPEDMAKQNYFAKLLFRDFINACSGGIYQQ</sequence>
<dbReference type="InterPro" id="IPR044668">
    <property type="entry name" value="PuuD-like"/>
</dbReference>
<dbReference type="InterPro" id="IPR029062">
    <property type="entry name" value="Class_I_gatase-like"/>
</dbReference>
<evidence type="ECO:0000313" key="1">
    <source>
        <dbReference type="EMBL" id="ERT58666.1"/>
    </source>
</evidence>
<dbReference type="GO" id="GO:0006598">
    <property type="term" value="P:polyamine catabolic process"/>
    <property type="evidence" value="ECO:0007669"/>
    <property type="project" value="TreeGrafter"/>
</dbReference>
<keyword evidence="2" id="KW-1185">Reference proteome</keyword>
<protein>
    <submittedName>
        <fullName evidence="1">Peptidase C26</fullName>
    </submittedName>
</protein>
<gene>
    <name evidence="1" type="ORF">HMPREF1250_1779</name>
</gene>
<dbReference type="SUPFAM" id="SSF52317">
    <property type="entry name" value="Class I glutamine amidotransferase-like"/>
    <property type="match status" value="1"/>
</dbReference>
<dbReference type="Proteomes" id="UP000017090">
    <property type="component" value="Unassembled WGS sequence"/>
</dbReference>
<comment type="caution">
    <text evidence="1">The sequence shown here is derived from an EMBL/GenBank/DDBJ whole genome shotgun (WGS) entry which is preliminary data.</text>
</comment>
<dbReference type="GO" id="GO:0033969">
    <property type="term" value="F:gamma-glutamyl-gamma-aminobutyrate hydrolase activity"/>
    <property type="evidence" value="ECO:0007669"/>
    <property type="project" value="TreeGrafter"/>
</dbReference>
<dbReference type="STRING" id="1111454.HMPREF1250_1779"/>
<dbReference type="PROSITE" id="PS51273">
    <property type="entry name" value="GATASE_TYPE_1"/>
    <property type="match status" value="1"/>
</dbReference>
<dbReference type="InterPro" id="IPR011697">
    <property type="entry name" value="Peptidase_C26"/>
</dbReference>
<dbReference type="Gene3D" id="3.40.50.880">
    <property type="match status" value="1"/>
</dbReference>
<reference evidence="1 2" key="1">
    <citation type="submission" date="2013-09" db="EMBL/GenBank/DDBJ databases">
        <authorList>
            <person name="Durkin A.S."/>
            <person name="Haft D.R."/>
            <person name="McCorrison J."/>
            <person name="Torralba M."/>
            <person name="Gillis M."/>
            <person name="Haft D.H."/>
            <person name="Methe B."/>
            <person name="Sutton G."/>
            <person name="Nelson K.E."/>
        </authorList>
    </citation>
    <scope>NUCLEOTIDE SEQUENCE [LARGE SCALE GENOMIC DNA]</scope>
    <source>
        <strain evidence="1 2">BV3C16-1</strain>
    </source>
</reference>
<dbReference type="EMBL" id="AWXA01000041">
    <property type="protein sequence ID" value="ERT58666.1"/>
    <property type="molecule type" value="Genomic_DNA"/>
</dbReference>
<dbReference type="eggNOG" id="COG2071">
    <property type="taxonomic scope" value="Bacteria"/>
</dbReference>